<organism evidence="2 3">
    <name type="scientific">Symbiodinium natans</name>
    <dbReference type="NCBI Taxonomy" id="878477"/>
    <lineage>
        <taxon>Eukaryota</taxon>
        <taxon>Sar</taxon>
        <taxon>Alveolata</taxon>
        <taxon>Dinophyceae</taxon>
        <taxon>Suessiales</taxon>
        <taxon>Symbiodiniaceae</taxon>
        <taxon>Symbiodinium</taxon>
    </lineage>
</organism>
<feature type="transmembrane region" description="Helical" evidence="1">
    <location>
        <begin position="78"/>
        <end position="106"/>
    </location>
</feature>
<keyword evidence="1" id="KW-0812">Transmembrane</keyword>
<keyword evidence="1" id="KW-1133">Transmembrane helix</keyword>
<dbReference type="AlphaFoldDB" id="A0A812IMF0"/>
<keyword evidence="1" id="KW-0472">Membrane</keyword>
<dbReference type="Gene3D" id="3.40.50.10140">
    <property type="entry name" value="Toll/interleukin-1 receptor homology (TIR) domain"/>
    <property type="match status" value="1"/>
</dbReference>
<proteinExistence type="predicted"/>
<feature type="transmembrane region" description="Helical" evidence="1">
    <location>
        <begin position="189"/>
        <end position="211"/>
    </location>
</feature>
<sequence>MALPLAVLAVAAVGRIRLALGKTTWASMFSNQGAVVMILYLASARVAVLPLQCAANPDGSSSVQAYRSVICLEVPEHIVMVILAIVGLVLFSITPLAAVSWAVWVYPNRIQSPGSIVFLERWRFAFDRFSNESYAYAVVYLWRNLLIALTPAVFTNNQAIQVLLLAVILVAGLAIQVRLMPWRTSLANLIDVLASVSVSILVVGSSLLMVMTAQDVGLLQTWISLHLLATFGIFVCVVVNHSLKWFVSKKYQVFISHHKGSAAALARWFKTCMLAQQRLKLKIFLDSDDLLSVDALFDIVAHQTQNVILILTKEYFTRPWCMGEFVSAIQSRVPIVAVKCKDCETLNTDLIVEHVRSIWKESHKALLSSLGVTEGLVAKAIAHLQHNIIPVVELDRSASESDQVNVVSATMEACRLGTFAFSKEAQTCCFLVRRKLVLLTRTVVDILDEGRVDILGNRSALPELGVLVVLLMQGTLADPFVANALFLTRKAREDVNLVPLIADPNFSFPDPAYWAQLASGRRGATCRFRV</sequence>
<reference evidence="2" key="1">
    <citation type="submission" date="2021-02" db="EMBL/GenBank/DDBJ databases">
        <authorList>
            <person name="Dougan E. K."/>
            <person name="Rhodes N."/>
            <person name="Thang M."/>
            <person name="Chan C."/>
        </authorList>
    </citation>
    <scope>NUCLEOTIDE SEQUENCE</scope>
</reference>
<dbReference type="SUPFAM" id="SSF52200">
    <property type="entry name" value="Toll/Interleukin receptor TIR domain"/>
    <property type="match status" value="1"/>
</dbReference>
<evidence type="ECO:0000256" key="1">
    <source>
        <dbReference type="SAM" id="Phobius"/>
    </source>
</evidence>
<feature type="transmembrane region" description="Helical" evidence="1">
    <location>
        <begin position="223"/>
        <end position="243"/>
    </location>
</feature>
<feature type="transmembrane region" description="Helical" evidence="1">
    <location>
        <begin position="133"/>
        <end position="154"/>
    </location>
</feature>
<dbReference type="InterPro" id="IPR035897">
    <property type="entry name" value="Toll_tir_struct_dom_sf"/>
</dbReference>
<dbReference type="Proteomes" id="UP000604046">
    <property type="component" value="Unassembled WGS sequence"/>
</dbReference>
<gene>
    <name evidence="2" type="primary">m002L</name>
    <name evidence="2" type="ORF">SNAT2548_LOCUS4583</name>
</gene>
<keyword evidence="3" id="KW-1185">Reference proteome</keyword>
<evidence type="ECO:0000313" key="3">
    <source>
        <dbReference type="Proteomes" id="UP000604046"/>
    </source>
</evidence>
<evidence type="ECO:0000313" key="2">
    <source>
        <dbReference type="EMBL" id="CAE7038318.1"/>
    </source>
</evidence>
<protein>
    <submittedName>
        <fullName evidence="2">M002L protein</fullName>
    </submittedName>
</protein>
<feature type="transmembrane region" description="Helical" evidence="1">
    <location>
        <begin position="160"/>
        <end position="177"/>
    </location>
</feature>
<name>A0A812IMF0_9DINO</name>
<comment type="caution">
    <text evidence="2">The sequence shown here is derived from an EMBL/GenBank/DDBJ whole genome shotgun (WGS) entry which is preliminary data.</text>
</comment>
<accession>A0A812IMF0</accession>
<dbReference type="EMBL" id="CAJNDS010000284">
    <property type="protein sequence ID" value="CAE7038318.1"/>
    <property type="molecule type" value="Genomic_DNA"/>
</dbReference>